<dbReference type="PANTHER" id="PTHR34057">
    <property type="entry name" value="ELONGATION FACTOR"/>
    <property type="match status" value="1"/>
</dbReference>
<evidence type="ECO:0000313" key="2">
    <source>
        <dbReference type="Proteomes" id="UP001177140"/>
    </source>
</evidence>
<reference evidence="1" key="1">
    <citation type="submission" date="2022-03" db="EMBL/GenBank/DDBJ databases">
        <title>A functionally conserved STORR gene fusion in Papaver species that diverged 16.8 million years ago.</title>
        <authorList>
            <person name="Catania T."/>
        </authorList>
    </citation>
    <scope>NUCLEOTIDE SEQUENCE</scope>
    <source>
        <strain evidence="1">S-191538</strain>
    </source>
</reference>
<feature type="non-terminal residue" evidence="1">
    <location>
        <position position="185"/>
    </location>
</feature>
<dbReference type="EMBL" id="JAJJMA010164255">
    <property type="protein sequence ID" value="MCL7036105.1"/>
    <property type="molecule type" value="Genomic_DNA"/>
</dbReference>
<dbReference type="AlphaFoldDB" id="A0AA41SJK6"/>
<protein>
    <submittedName>
        <fullName evidence="1">Uncharacterized protein</fullName>
    </submittedName>
</protein>
<dbReference type="Proteomes" id="UP001177140">
    <property type="component" value="Unassembled WGS sequence"/>
</dbReference>
<proteinExistence type="predicted"/>
<evidence type="ECO:0000313" key="1">
    <source>
        <dbReference type="EMBL" id="MCL7036105.1"/>
    </source>
</evidence>
<comment type="caution">
    <text evidence="1">The sequence shown here is derived from an EMBL/GenBank/DDBJ whole genome shotgun (WGS) entry which is preliminary data.</text>
</comment>
<dbReference type="PANTHER" id="PTHR34057:SF1">
    <property type="entry name" value="ELONGATION FACTOR"/>
    <property type="match status" value="1"/>
</dbReference>
<sequence>MADVNGNDEPDGHYELSSFECKDGDNSIDQILWKIEIAQSKAKRLKTVVDKLLMEHAGKFSSMENLSIFASSDLPSSSARSPAFSPGHGDPMPIGALYTPPGHISEFDLADLGIPESAVSSYVEETPLPNVIGNPVGGDHAIPESAISSYVVETHLPHVIENPVGLLSAAENPLDQPQSGASSVN</sequence>
<feature type="non-terminal residue" evidence="1">
    <location>
        <position position="1"/>
    </location>
</feature>
<accession>A0AA41SJK6</accession>
<gene>
    <name evidence="1" type="ORF">MKW94_027153</name>
</gene>
<organism evidence="1 2">
    <name type="scientific">Papaver nudicaule</name>
    <name type="common">Iceland poppy</name>
    <dbReference type="NCBI Taxonomy" id="74823"/>
    <lineage>
        <taxon>Eukaryota</taxon>
        <taxon>Viridiplantae</taxon>
        <taxon>Streptophyta</taxon>
        <taxon>Embryophyta</taxon>
        <taxon>Tracheophyta</taxon>
        <taxon>Spermatophyta</taxon>
        <taxon>Magnoliopsida</taxon>
        <taxon>Ranunculales</taxon>
        <taxon>Papaveraceae</taxon>
        <taxon>Papaveroideae</taxon>
        <taxon>Papaver</taxon>
    </lineage>
</organism>
<name>A0AA41SJK6_PAPNU</name>
<keyword evidence="2" id="KW-1185">Reference proteome</keyword>